<dbReference type="Gene3D" id="3.10.10.10">
    <property type="entry name" value="HIV Type 1 Reverse Transcriptase, subunit A, domain 1"/>
    <property type="match status" value="1"/>
</dbReference>
<name>A0ABN9SUF9_9DINO</name>
<keyword evidence="1" id="KW-0862">Zinc</keyword>
<dbReference type="CDD" id="cd00138">
    <property type="entry name" value="PLDc_SF"/>
    <property type="match status" value="1"/>
</dbReference>
<keyword evidence="1" id="KW-0863">Zinc-finger</keyword>
<organism evidence="5 6">
    <name type="scientific">Prorocentrum cordatum</name>
    <dbReference type="NCBI Taxonomy" id="2364126"/>
    <lineage>
        <taxon>Eukaryota</taxon>
        <taxon>Sar</taxon>
        <taxon>Alveolata</taxon>
        <taxon>Dinophyceae</taxon>
        <taxon>Prorocentrales</taxon>
        <taxon>Prorocentraceae</taxon>
        <taxon>Prorocentrum</taxon>
    </lineage>
</organism>
<dbReference type="InterPro" id="IPR043502">
    <property type="entry name" value="DNA/RNA_pol_sf"/>
</dbReference>
<feature type="non-terminal residue" evidence="5">
    <location>
        <position position="898"/>
    </location>
</feature>
<dbReference type="Pfam" id="PF13091">
    <property type="entry name" value="PLDc_2"/>
    <property type="match status" value="1"/>
</dbReference>
<dbReference type="Gene3D" id="3.30.870.10">
    <property type="entry name" value="Endonuclease Chain A"/>
    <property type="match status" value="1"/>
</dbReference>
<evidence type="ECO:0000256" key="3">
    <source>
        <dbReference type="SAM" id="MobiDB-lite"/>
    </source>
</evidence>
<dbReference type="PROSITE" id="PS50966">
    <property type="entry name" value="ZF_SWIM"/>
    <property type="match status" value="1"/>
</dbReference>
<gene>
    <name evidence="5" type="ORF">PCOR1329_LOCUS32714</name>
</gene>
<dbReference type="Proteomes" id="UP001189429">
    <property type="component" value="Unassembled WGS sequence"/>
</dbReference>
<accession>A0ABN9SUF9</accession>
<protein>
    <recommendedName>
        <fullName evidence="4">SWIM-type domain-containing protein</fullName>
    </recommendedName>
</protein>
<evidence type="ECO:0000256" key="2">
    <source>
        <dbReference type="SAM" id="Coils"/>
    </source>
</evidence>
<keyword evidence="1" id="KW-0479">Metal-binding</keyword>
<dbReference type="InterPro" id="IPR025202">
    <property type="entry name" value="PLD-like_dom"/>
</dbReference>
<evidence type="ECO:0000313" key="6">
    <source>
        <dbReference type="Proteomes" id="UP001189429"/>
    </source>
</evidence>
<comment type="caution">
    <text evidence="5">The sequence shown here is derived from an EMBL/GenBank/DDBJ whole genome shotgun (WGS) entry which is preliminary data.</text>
</comment>
<feature type="domain" description="SWIM-type" evidence="4">
    <location>
        <begin position="514"/>
        <end position="556"/>
    </location>
</feature>
<dbReference type="EMBL" id="CAUYUJ010013372">
    <property type="protein sequence ID" value="CAK0836101.1"/>
    <property type="molecule type" value="Genomic_DNA"/>
</dbReference>
<reference evidence="5" key="1">
    <citation type="submission" date="2023-10" db="EMBL/GenBank/DDBJ databases">
        <authorList>
            <person name="Chen Y."/>
            <person name="Shah S."/>
            <person name="Dougan E. K."/>
            <person name="Thang M."/>
            <person name="Chan C."/>
        </authorList>
    </citation>
    <scope>NUCLEOTIDE SEQUENCE [LARGE SCALE GENOMIC DNA]</scope>
</reference>
<dbReference type="SUPFAM" id="SSF56024">
    <property type="entry name" value="Phospholipase D/nuclease"/>
    <property type="match status" value="1"/>
</dbReference>
<evidence type="ECO:0000256" key="1">
    <source>
        <dbReference type="PROSITE-ProRule" id="PRU00325"/>
    </source>
</evidence>
<dbReference type="SUPFAM" id="SSF56672">
    <property type="entry name" value="DNA/RNA polymerases"/>
    <property type="match status" value="1"/>
</dbReference>
<evidence type="ECO:0000259" key="4">
    <source>
        <dbReference type="PROSITE" id="PS50966"/>
    </source>
</evidence>
<sequence length="898" mass="96028">KGDWDQVRMPGKCFRFAEVKVSPRRSAEYKAKVLEAVGLVGECAGYKHLGSQELEALKEMISMKAEAFWVKGTARTVMRGFKHDVVTTGLPVRGPPIRLKGPEASIVREELEAGVEQGLYSRGTSPWGSWAFPTKEHASGRRRRTVVDYRMVNRRMVMFVYYIRRCRDVKGELVGCAFISGMDGARGFNLLVNTEHAKEVLAVLAGCGCYLPEVLQLGPATGPFDFQFCTDELFTGTGRGRYGSVWKNYIDDFWVRTGQWLNAGFAGTRKASQSYDHAKGVLVGLCVAQSATGAAAMDGGGVALANGLRMLVVAAAVRTASLMDEGLRAGVQLTQDIFEAAGDLVQSVSWNLSGLIHEVCEGAVLVVRVLVVVQCCYALYCLRSWVACRSQRAALERAAAAGEAAQRGLTSSARACEAGDGPAFGREPMARAAAAGRSPGGALSSADGAASPVVALWREAEFETPLLGAAARPRAEVLQIQRSAAVALRDLEHSDAGDLCEFEVEVAGSRGVRYDVRLRAGRLAAALIPASCTCADFVGGVGSPCKHIGAAWCCAVDGNFSELVELALAAGRKEGAAAGPQRRAALAPSDSLGLAGAVRELRDSEAEVVRLREEVQQLKAQLGATSRRGAVTEFLSASETLAAWARACGEAESYVYVACFAFDQPGVVNYLEAARARGLTVRLVFSGRDKALTNNQGPRLQRLRACGCEVRAHKGSRLHAKVMMTEREIVLGSCNFTTASLGNVERGASLQELSEETVLEQKEWFEQLFEAAAPFKDGIGEAGWARGLAAVALRREALEATWARGLAAVAPRRDALEARRARGLAAAARGAGGHLGERPSGRGAEMAGARHFAAPSTPGSAGSYERLHGAEFGDFKEFIDFNFVERHVAEDVPGRLCR</sequence>
<dbReference type="Pfam" id="PF04434">
    <property type="entry name" value="SWIM"/>
    <property type="match status" value="1"/>
</dbReference>
<keyword evidence="2" id="KW-0175">Coiled coil</keyword>
<feature type="non-terminal residue" evidence="5">
    <location>
        <position position="1"/>
    </location>
</feature>
<feature type="region of interest" description="Disordered" evidence="3">
    <location>
        <begin position="830"/>
        <end position="860"/>
    </location>
</feature>
<evidence type="ECO:0000313" key="5">
    <source>
        <dbReference type="EMBL" id="CAK0836101.1"/>
    </source>
</evidence>
<dbReference type="InterPro" id="IPR007527">
    <property type="entry name" value="Znf_SWIM"/>
</dbReference>
<keyword evidence="6" id="KW-1185">Reference proteome</keyword>
<proteinExistence type="predicted"/>
<feature type="coiled-coil region" evidence="2">
    <location>
        <begin position="594"/>
        <end position="628"/>
    </location>
</feature>